<comment type="subcellular location">
    <subcellularLocation>
        <location evidence="1">Membrane</location>
        <topology evidence="1">Multi-pass membrane protein</topology>
    </subcellularLocation>
</comment>
<dbReference type="Proteomes" id="UP001162164">
    <property type="component" value="Unassembled WGS sequence"/>
</dbReference>
<evidence type="ECO:0000256" key="1">
    <source>
        <dbReference type="ARBA" id="ARBA00004141"/>
    </source>
</evidence>
<dbReference type="SMART" id="SM01417">
    <property type="entry name" value="Solute_trans_a"/>
    <property type="match status" value="1"/>
</dbReference>
<dbReference type="PANTHER" id="PTHR23423">
    <property type="entry name" value="ORGANIC SOLUTE TRANSPORTER-RELATED"/>
    <property type="match status" value="1"/>
</dbReference>
<evidence type="ECO:0000256" key="5">
    <source>
        <dbReference type="SAM" id="Phobius"/>
    </source>
</evidence>
<accession>A0ABQ9J713</accession>
<proteinExistence type="predicted"/>
<reference evidence="6" key="1">
    <citation type="journal article" date="2023" name="Insect Mol. Biol.">
        <title>Genome sequencing provides insights into the evolution of gene families encoding plant cell wall-degrading enzymes in longhorned beetles.</title>
        <authorList>
            <person name="Shin N.R."/>
            <person name="Okamura Y."/>
            <person name="Kirsch R."/>
            <person name="Pauchet Y."/>
        </authorList>
    </citation>
    <scope>NUCLEOTIDE SEQUENCE</scope>
    <source>
        <strain evidence="6">MMC_N1</strain>
    </source>
</reference>
<evidence type="ECO:0008006" key="8">
    <source>
        <dbReference type="Google" id="ProtNLM"/>
    </source>
</evidence>
<evidence type="ECO:0000256" key="4">
    <source>
        <dbReference type="ARBA" id="ARBA00023136"/>
    </source>
</evidence>
<keyword evidence="3 5" id="KW-1133">Transmembrane helix</keyword>
<dbReference type="InterPro" id="IPR005178">
    <property type="entry name" value="Ostalpha/TMEM184C"/>
</dbReference>
<evidence type="ECO:0000256" key="3">
    <source>
        <dbReference type="ARBA" id="ARBA00022989"/>
    </source>
</evidence>
<protein>
    <recommendedName>
        <fullName evidence="8">Organic solute transporter alpha-like protein</fullName>
    </recommendedName>
</protein>
<evidence type="ECO:0000313" key="6">
    <source>
        <dbReference type="EMBL" id="KAJ8973945.1"/>
    </source>
</evidence>
<organism evidence="6 7">
    <name type="scientific">Molorchus minor</name>
    <dbReference type="NCBI Taxonomy" id="1323400"/>
    <lineage>
        <taxon>Eukaryota</taxon>
        <taxon>Metazoa</taxon>
        <taxon>Ecdysozoa</taxon>
        <taxon>Arthropoda</taxon>
        <taxon>Hexapoda</taxon>
        <taxon>Insecta</taxon>
        <taxon>Pterygota</taxon>
        <taxon>Neoptera</taxon>
        <taxon>Endopterygota</taxon>
        <taxon>Coleoptera</taxon>
        <taxon>Polyphaga</taxon>
        <taxon>Cucujiformia</taxon>
        <taxon>Chrysomeloidea</taxon>
        <taxon>Cerambycidae</taxon>
        <taxon>Lamiinae</taxon>
        <taxon>Monochamini</taxon>
        <taxon>Molorchus</taxon>
    </lineage>
</organism>
<evidence type="ECO:0000313" key="7">
    <source>
        <dbReference type="Proteomes" id="UP001162164"/>
    </source>
</evidence>
<keyword evidence="7" id="KW-1185">Reference proteome</keyword>
<keyword evidence="2 5" id="KW-0812">Transmembrane</keyword>
<gene>
    <name evidence="6" type="ORF">NQ317_002449</name>
</gene>
<feature type="transmembrane region" description="Helical" evidence="5">
    <location>
        <begin position="52"/>
        <end position="74"/>
    </location>
</feature>
<feature type="transmembrane region" description="Helical" evidence="5">
    <location>
        <begin position="213"/>
        <end position="234"/>
    </location>
</feature>
<dbReference type="EMBL" id="JAPWTJ010001079">
    <property type="protein sequence ID" value="KAJ8973945.1"/>
    <property type="molecule type" value="Genomic_DNA"/>
</dbReference>
<feature type="transmembrane region" description="Helical" evidence="5">
    <location>
        <begin position="167"/>
        <end position="185"/>
    </location>
</feature>
<feature type="transmembrane region" description="Helical" evidence="5">
    <location>
        <begin position="12"/>
        <end position="40"/>
    </location>
</feature>
<evidence type="ECO:0000256" key="2">
    <source>
        <dbReference type="ARBA" id="ARBA00022692"/>
    </source>
</evidence>
<dbReference type="Pfam" id="PF03619">
    <property type="entry name" value="Solute_trans_a"/>
    <property type="match status" value="1"/>
</dbReference>
<feature type="transmembrane region" description="Helical" evidence="5">
    <location>
        <begin position="137"/>
        <end position="160"/>
    </location>
</feature>
<feature type="transmembrane region" description="Helical" evidence="5">
    <location>
        <begin position="95"/>
        <end position="117"/>
    </location>
</feature>
<keyword evidence="4 5" id="KW-0472">Membrane</keyword>
<name>A0ABQ9J713_9CUCU</name>
<sequence length="295" mass="33147">MMNFNFVSATNIYGIIIVSVGTTALLLVLAIFIDTLLYIMKNSSPMVKAHSAFVIGVYPVTSLATYFAILVPRAHLLAESITQGMFMAGMKTVRILRLLVLQLPVVQGLVYVILLVMWAEREAYFTFQSLYQINYMYIQPVMICSILTGIWGMSMTINILKTKCEKYLLIGKFLALQMVLIFAKLQGLSTKALVWFHVLPCRPPITPQVYANLIHNTLMLSEMVLLGAIARYLYKQTLPEITNRTTRISTIGGIMTSECVNNNIICNNFNTYCSQDKKIDSCYNGVDNMGAEINE</sequence>
<comment type="caution">
    <text evidence="6">The sequence shown here is derived from an EMBL/GenBank/DDBJ whole genome shotgun (WGS) entry which is preliminary data.</text>
</comment>